<sequence>MLQFVMWYTTIFLANIHLMTVAWDLLNMVTHIRVYSSTGNLNSEMMEYLQGQICSRKRIYSLDGGRAQNAWDNLARTWSKAEKDAVALALDGTWSKAEKDAVALALDGWAIMCAPKICRTAQSI</sequence>
<dbReference type="Gramene" id="OIT35039">
    <property type="protein sequence ID" value="OIT35039"/>
    <property type="gene ID" value="A4A49_06094"/>
</dbReference>
<name>A0A314L1Z8_NICAT</name>
<keyword evidence="3" id="KW-1185">Reference proteome</keyword>
<proteinExistence type="predicted"/>
<comment type="caution">
    <text evidence="2">The sequence shown here is derived from an EMBL/GenBank/DDBJ whole genome shotgun (WGS) entry which is preliminary data.</text>
</comment>
<dbReference type="Proteomes" id="UP000187609">
    <property type="component" value="Unassembled WGS sequence"/>
</dbReference>
<keyword evidence="1" id="KW-0472">Membrane</keyword>
<keyword evidence="1" id="KW-0812">Transmembrane</keyword>
<reference evidence="2" key="1">
    <citation type="submission" date="2016-11" db="EMBL/GenBank/DDBJ databases">
        <title>The genome of Nicotiana attenuata.</title>
        <authorList>
            <person name="Xu S."/>
            <person name="Brockmoeller T."/>
            <person name="Gaquerel E."/>
            <person name="Navarro A."/>
            <person name="Kuhl H."/>
            <person name="Gase K."/>
            <person name="Ling Z."/>
            <person name="Zhou W."/>
            <person name="Kreitzer C."/>
            <person name="Stanke M."/>
            <person name="Tang H."/>
            <person name="Lyons E."/>
            <person name="Pandey P."/>
            <person name="Pandey S.P."/>
            <person name="Timmermann B."/>
            <person name="Baldwin I.T."/>
        </authorList>
    </citation>
    <scope>NUCLEOTIDE SEQUENCE [LARGE SCALE GENOMIC DNA]</scope>
    <source>
        <strain evidence="2">UT</strain>
    </source>
</reference>
<dbReference type="EMBL" id="MJEQ01000618">
    <property type="protein sequence ID" value="OIT35039.1"/>
    <property type="molecule type" value="Genomic_DNA"/>
</dbReference>
<accession>A0A314L1Z8</accession>
<protein>
    <submittedName>
        <fullName evidence="2">Uncharacterized protein</fullName>
    </submittedName>
</protein>
<organism evidence="2 3">
    <name type="scientific">Nicotiana attenuata</name>
    <name type="common">Coyote tobacco</name>
    <dbReference type="NCBI Taxonomy" id="49451"/>
    <lineage>
        <taxon>Eukaryota</taxon>
        <taxon>Viridiplantae</taxon>
        <taxon>Streptophyta</taxon>
        <taxon>Embryophyta</taxon>
        <taxon>Tracheophyta</taxon>
        <taxon>Spermatophyta</taxon>
        <taxon>Magnoliopsida</taxon>
        <taxon>eudicotyledons</taxon>
        <taxon>Gunneridae</taxon>
        <taxon>Pentapetalae</taxon>
        <taxon>asterids</taxon>
        <taxon>lamiids</taxon>
        <taxon>Solanales</taxon>
        <taxon>Solanaceae</taxon>
        <taxon>Nicotianoideae</taxon>
        <taxon>Nicotianeae</taxon>
        <taxon>Nicotiana</taxon>
    </lineage>
</organism>
<feature type="transmembrane region" description="Helical" evidence="1">
    <location>
        <begin position="6"/>
        <end position="26"/>
    </location>
</feature>
<evidence type="ECO:0000313" key="3">
    <source>
        <dbReference type="Proteomes" id="UP000187609"/>
    </source>
</evidence>
<dbReference type="KEGG" id="nau:109243894"/>
<evidence type="ECO:0000256" key="1">
    <source>
        <dbReference type="SAM" id="Phobius"/>
    </source>
</evidence>
<gene>
    <name evidence="2" type="ORF">A4A49_06094</name>
</gene>
<dbReference type="AlphaFoldDB" id="A0A314L1Z8"/>
<evidence type="ECO:0000313" key="2">
    <source>
        <dbReference type="EMBL" id="OIT35039.1"/>
    </source>
</evidence>
<keyword evidence="1" id="KW-1133">Transmembrane helix</keyword>